<dbReference type="Proteomes" id="UP001158986">
    <property type="component" value="Unassembled WGS sequence"/>
</dbReference>
<evidence type="ECO:0000313" key="5">
    <source>
        <dbReference type="Proteomes" id="UP001160483"/>
    </source>
</evidence>
<name>A0AAU9LHD8_9STRA</name>
<evidence type="ECO:0000313" key="2">
    <source>
        <dbReference type="EMBL" id="CAH0479456.1"/>
    </source>
</evidence>
<dbReference type="Proteomes" id="UP001160483">
    <property type="component" value="Unassembled WGS sequence"/>
</dbReference>
<proteinExistence type="predicted"/>
<evidence type="ECO:0000256" key="1">
    <source>
        <dbReference type="SAM" id="Phobius"/>
    </source>
</evidence>
<keyword evidence="1" id="KW-0472">Membrane</keyword>
<accession>A0AAU9LHD8</accession>
<gene>
    <name evidence="3" type="ORF">PBS001_LOCUS1030</name>
    <name evidence="2" type="ORF">PBS003_LOCUS6094</name>
</gene>
<keyword evidence="1" id="KW-1133">Transmembrane helix</keyword>
<keyword evidence="1" id="KW-0812">Transmembrane</keyword>
<organism evidence="2 5">
    <name type="scientific">Peronospora belbahrii</name>
    <dbReference type="NCBI Taxonomy" id="622444"/>
    <lineage>
        <taxon>Eukaryota</taxon>
        <taxon>Sar</taxon>
        <taxon>Stramenopiles</taxon>
        <taxon>Oomycota</taxon>
        <taxon>Peronosporomycetes</taxon>
        <taxon>Peronosporales</taxon>
        <taxon>Peronosporaceae</taxon>
        <taxon>Peronospora</taxon>
    </lineage>
</organism>
<keyword evidence="4" id="KW-1185">Reference proteome</keyword>
<feature type="transmembrane region" description="Helical" evidence="1">
    <location>
        <begin position="120"/>
        <end position="143"/>
    </location>
</feature>
<protein>
    <submittedName>
        <fullName evidence="2">Uncharacterized protein</fullName>
    </submittedName>
</protein>
<evidence type="ECO:0000313" key="4">
    <source>
        <dbReference type="Proteomes" id="UP001158986"/>
    </source>
</evidence>
<evidence type="ECO:0000313" key="3">
    <source>
        <dbReference type="EMBL" id="CAH0514268.1"/>
    </source>
</evidence>
<dbReference type="EMBL" id="CAKLCB010000063">
    <property type="protein sequence ID" value="CAH0514268.1"/>
    <property type="molecule type" value="Genomic_DNA"/>
</dbReference>
<dbReference type="AlphaFoldDB" id="A0AAU9LHD8"/>
<comment type="caution">
    <text evidence="2">The sequence shown here is derived from an EMBL/GenBank/DDBJ whole genome shotgun (WGS) entry which is preliminary data.</text>
</comment>
<reference evidence="2 4" key="1">
    <citation type="submission" date="2021-11" db="EMBL/GenBank/DDBJ databases">
        <authorList>
            <person name="Islam A."/>
            <person name="Islam S."/>
            <person name="Flora M.S."/>
            <person name="Rahman M."/>
            <person name="Ziaur R.M."/>
            <person name="Epstein J.H."/>
            <person name="Hassan M."/>
            <person name="Klassen M."/>
            <person name="Woodard K."/>
            <person name="Webb A."/>
            <person name="Webby R.J."/>
            <person name="El Zowalaty M.E."/>
        </authorList>
    </citation>
    <scope>NUCLEOTIDE SEQUENCE</scope>
    <source>
        <strain evidence="3">Pbs1</strain>
        <strain evidence="2">Pbs3</strain>
    </source>
</reference>
<sequence>MALKLLLQHERELKPKSSATLATISCIPKNPSDSLSSWSLMNGYSAQRKPLNDLPEQTPLLKPFASVYCDEEDSNLQEEISNEHNYWMQELERRRAGVKRSRRRTCTTTSERATTSPFKVGLVMCSVPLVLVLGFIFFVVLFGDGPDMPSNVKSIVNNVLGFGSGERDAYSIAARHDVTGGKKDKIATAFVFPFEKKSQLEKESPVLKLSLSTGQTKLRGSQTENAGE</sequence>
<dbReference type="EMBL" id="CAKKTJ010000306">
    <property type="protein sequence ID" value="CAH0479456.1"/>
    <property type="molecule type" value="Genomic_DNA"/>
</dbReference>